<dbReference type="OrthoDB" id="10334256at2759"/>
<proteinExistence type="predicted"/>
<gene>
    <name evidence="1" type="ORF">C2845_PM04G27660</name>
</gene>
<organism evidence="1 2">
    <name type="scientific">Panicum miliaceum</name>
    <name type="common">Proso millet</name>
    <name type="synonym">Broomcorn millet</name>
    <dbReference type="NCBI Taxonomy" id="4540"/>
    <lineage>
        <taxon>Eukaryota</taxon>
        <taxon>Viridiplantae</taxon>
        <taxon>Streptophyta</taxon>
        <taxon>Embryophyta</taxon>
        <taxon>Tracheophyta</taxon>
        <taxon>Spermatophyta</taxon>
        <taxon>Magnoliopsida</taxon>
        <taxon>Liliopsida</taxon>
        <taxon>Poales</taxon>
        <taxon>Poaceae</taxon>
        <taxon>PACMAD clade</taxon>
        <taxon>Panicoideae</taxon>
        <taxon>Panicodae</taxon>
        <taxon>Paniceae</taxon>
        <taxon>Panicinae</taxon>
        <taxon>Panicum</taxon>
        <taxon>Panicum sect. Panicum</taxon>
    </lineage>
</organism>
<sequence length="235" mass="25889">MAVVSLSINKRAKALGAVVGPDPARGAHSPATMGPWRALARRTPLPSMPSLPRSRRDTLYSDACGCLNGECGEARIERRPVVQSKSGASTSMGLPVAAAIGQPCITFQRYSVTHSFTVYYCPARPVPFDLTSNKYSTDKGVCVSVQTHGHHKQEQEGRRSTTSRSNLQLEDIRVLDIAGAPTLVDLAVFKLVWWLKNPTDGALGREGHGTSARMGRRKWYLDNSMLRRHWSRAYR</sequence>
<accession>A0A3L6QS11</accession>
<keyword evidence="2" id="KW-1185">Reference proteome</keyword>
<evidence type="ECO:0000313" key="2">
    <source>
        <dbReference type="Proteomes" id="UP000275267"/>
    </source>
</evidence>
<dbReference type="Proteomes" id="UP000275267">
    <property type="component" value="Unassembled WGS sequence"/>
</dbReference>
<evidence type="ECO:0000313" key="1">
    <source>
        <dbReference type="EMBL" id="RLM86617.1"/>
    </source>
</evidence>
<dbReference type="EMBL" id="PQIB02000011">
    <property type="protein sequence ID" value="RLM86617.1"/>
    <property type="molecule type" value="Genomic_DNA"/>
</dbReference>
<reference evidence="2" key="1">
    <citation type="journal article" date="2019" name="Nat. Commun.">
        <title>The genome of broomcorn millet.</title>
        <authorList>
            <person name="Zou C."/>
            <person name="Miki D."/>
            <person name="Li D."/>
            <person name="Tang Q."/>
            <person name="Xiao L."/>
            <person name="Rajput S."/>
            <person name="Deng P."/>
            <person name="Jia W."/>
            <person name="Huang R."/>
            <person name="Zhang M."/>
            <person name="Sun Y."/>
            <person name="Hu J."/>
            <person name="Fu X."/>
            <person name="Schnable P.S."/>
            <person name="Li F."/>
            <person name="Zhang H."/>
            <person name="Feng B."/>
            <person name="Zhu X."/>
            <person name="Liu R."/>
            <person name="Schnable J.C."/>
            <person name="Zhu J.-K."/>
            <person name="Zhang H."/>
        </authorList>
    </citation>
    <scope>NUCLEOTIDE SEQUENCE [LARGE SCALE GENOMIC DNA]</scope>
</reference>
<name>A0A3L6QS11_PANMI</name>
<dbReference type="AlphaFoldDB" id="A0A3L6QS11"/>
<comment type="caution">
    <text evidence="1">The sequence shown here is derived from an EMBL/GenBank/DDBJ whole genome shotgun (WGS) entry which is preliminary data.</text>
</comment>
<protein>
    <submittedName>
        <fullName evidence="1">Uncharacterized protein</fullName>
    </submittedName>
</protein>